<proteinExistence type="predicted"/>
<evidence type="ECO:0000256" key="1">
    <source>
        <dbReference type="SAM" id="SignalP"/>
    </source>
</evidence>
<gene>
    <name evidence="2" type="ORF">NCTC12151_02881</name>
</gene>
<organism evidence="2 3">
    <name type="scientific">Leminorella richardii</name>
    <dbReference type="NCBI Taxonomy" id="158841"/>
    <lineage>
        <taxon>Bacteria</taxon>
        <taxon>Pseudomonadati</taxon>
        <taxon>Pseudomonadota</taxon>
        <taxon>Gammaproteobacteria</taxon>
        <taxon>Enterobacterales</taxon>
        <taxon>Budviciaceae</taxon>
        <taxon>Leminorella</taxon>
    </lineage>
</organism>
<dbReference type="AlphaFoldDB" id="A0A2X4UWG4"/>
<dbReference type="PROSITE" id="PS51257">
    <property type="entry name" value="PROKAR_LIPOPROTEIN"/>
    <property type="match status" value="1"/>
</dbReference>
<feature type="chain" id="PRO_5015921266" description="DUF4136 domain-containing protein" evidence="1">
    <location>
        <begin position="22"/>
        <end position="218"/>
    </location>
</feature>
<protein>
    <recommendedName>
        <fullName evidence="4">DUF4136 domain-containing protein</fullName>
    </recommendedName>
</protein>
<sequence>MFWRTIALVLLVGALSGCVSTENVQVNAITAKGTSTAFRTFAVVSGDYQPVEGDLGFVEYARQVEDVLREQGYVAARSPAQAQMLIALSYHIGAPQTRTQIVNTPVYPMPGPVYGPGFGYYYPMLNYPFYEPMVYQFTVYSKWLRLQAIDASAYAKSKTVKPLWEAQAVSNNESGDLRYMFPYMLTALKPYIGKDSGHAVSVSVPADSPDVQALRTAP</sequence>
<feature type="signal peptide" evidence="1">
    <location>
        <begin position="1"/>
        <end position="21"/>
    </location>
</feature>
<keyword evidence="1" id="KW-0732">Signal</keyword>
<dbReference type="KEGG" id="lri:NCTC12151_02881"/>
<dbReference type="OrthoDB" id="6636193at2"/>
<dbReference type="Proteomes" id="UP000249005">
    <property type="component" value="Chromosome 1"/>
</dbReference>
<evidence type="ECO:0000313" key="3">
    <source>
        <dbReference type="Proteomes" id="UP000249005"/>
    </source>
</evidence>
<keyword evidence="3" id="KW-1185">Reference proteome</keyword>
<evidence type="ECO:0000313" key="2">
    <source>
        <dbReference type="EMBL" id="SQI43161.1"/>
    </source>
</evidence>
<name>A0A2X4UWG4_9GAMM</name>
<evidence type="ECO:0008006" key="4">
    <source>
        <dbReference type="Google" id="ProtNLM"/>
    </source>
</evidence>
<dbReference type="RefSeq" id="WP_111741256.1">
    <property type="nucleotide sequence ID" value="NZ_LR698987.1"/>
</dbReference>
<reference evidence="2 3" key="1">
    <citation type="submission" date="2018-06" db="EMBL/GenBank/DDBJ databases">
        <authorList>
            <consortium name="Pathogen Informatics"/>
            <person name="Doyle S."/>
        </authorList>
    </citation>
    <scope>NUCLEOTIDE SEQUENCE [LARGE SCALE GENOMIC DNA]</scope>
    <source>
        <strain evidence="2 3">NCTC12151</strain>
    </source>
</reference>
<dbReference type="EMBL" id="LS483470">
    <property type="protein sequence ID" value="SQI43161.1"/>
    <property type="molecule type" value="Genomic_DNA"/>
</dbReference>
<dbReference type="Gene3D" id="3.30.160.670">
    <property type="match status" value="1"/>
</dbReference>
<accession>A0A2X4UWG4</accession>